<evidence type="ECO:0000313" key="1">
    <source>
        <dbReference type="EMBL" id="KAK2163256.1"/>
    </source>
</evidence>
<sequence length="108" mass="12183">MTSCGVVSSYSAKKVVYMDTENTCNRILNDDGLSEGESYEIKSDKKIEGGLSKWSDRQYIALCPVAIDFGDRLIAIVIERWWCEKWDTDAYLAIYSDCLGRRIGLLVG</sequence>
<dbReference type="EMBL" id="JAODUP010000083">
    <property type="protein sequence ID" value="KAK2163256.1"/>
    <property type="molecule type" value="Genomic_DNA"/>
</dbReference>
<organism evidence="1 2">
    <name type="scientific">Paralvinella palmiformis</name>
    <dbReference type="NCBI Taxonomy" id="53620"/>
    <lineage>
        <taxon>Eukaryota</taxon>
        <taxon>Metazoa</taxon>
        <taxon>Spiralia</taxon>
        <taxon>Lophotrochozoa</taxon>
        <taxon>Annelida</taxon>
        <taxon>Polychaeta</taxon>
        <taxon>Sedentaria</taxon>
        <taxon>Canalipalpata</taxon>
        <taxon>Terebellida</taxon>
        <taxon>Terebelliformia</taxon>
        <taxon>Alvinellidae</taxon>
        <taxon>Paralvinella</taxon>
    </lineage>
</organism>
<accession>A0AAD9NCK8</accession>
<reference evidence="1" key="1">
    <citation type="journal article" date="2023" name="Mol. Biol. Evol.">
        <title>Third-Generation Sequencing Reveals the Adaptive Role of the Epigenome in Three Deep-Sea Polychaetes.</title>
        <authorList>
            <person name="Perez M."/>
            <person name="Aroh O."/>
            <person name="Sun Y."/>
            <person name="Lan Y."/>
            <person name="Juniper S.K."/>
            <person name="Young C.R."/>
            <person name="Angers B."/>
            <person name="Qian P.Y."/>
        </authorList>
    </citation>
    <scope>NUCLEOTIDE SEQUENCE</scope>
    <source>
        <strain evidence="1">P08H-3</strain>
    </source>
</reference>
<dbReference type="AlphaFoldDB" id="A0AAD9NCK8"/>
<protein>
    <submittedName>
        <fullName evidence="1">Uncharacterized protein</fullName>
    </submittedName>
</protein>
<dbReference type="Proteomes" id="UP001208570">
    <property type="component" value="Unassembled WGS sequence"/>
</dbReference>
<comment type="caution">
    <text evidence="1">The sequence shown here is derived from an EMBL/GenBank/DDBJ whole genome shotgun (WGS) entry which is preliminary data.</text>
</comment>
<keyword evidence="2" id="KW-1185">Reference proteome</keyword>
<name>A0AAD9NCK8_9ANNE</name>
<proteinExistence type="predicted"/>
<gene>
    <name evidence="1" type="ORF">LSH36_83g05004</name>
</gene>
<evidence type="ECO:0000313" key="2">
    <source>
        <dbReference type="Proteomes" id="UP001208570"/>
    </source>
</evidence>